<sequence length="209" mass="24195">MEDQCEELSQALNSFSVNPRRFNSAYINFLLKNRVLKKHGNIYIVIDNKVSLYNFFTKISLNYEKGTLFYKSRKCVIRDTDLILIPLCNEEVQFDHVKVKVNGLKLAIDTVEKKVGEIVIKTSRAINAGTVIEVEMKIKSNCRNLCVYCELDKIIDVIFKGKDSIKMFVTQNVMMEDNKSLVEEKQGENGKVEFKIRKCPRGFTYIFEP</sequence>
<dbReference type="RefSeq" id="WP_054838541.1">
    <property type="nucleotide sequence ID" value="NZ_BBBY01000011.1"/>
</dbReference>
<evidence type="ECO:0000313" key="2">
    <source>
        <dbReference type="Proteomes" id="UP000470772"/>
    </source>
</evidence>
<accession>A0A6A9QT07</accession>
<gene>
    <name evidence="1" type="ORF">GC250_05490</name>
</gene>
<dbReference type="AlphaFoldDB" id="A0A6A9QT07"/>
<proteinExistence type="predicted"/>
<protein>
    <submittedName>
        <fullName evidence="1">Uncharacterized protein</fullName>
    </submittedName>
</protein>
<name>A0A6A9QT07_SULME</name>
<comment type="caution">
    <text evidence="1">The sequence shown here is derived from an EMBL/GenBank/DDBJ whole genome shotgun (WGS) entry which is preliminary data.</text>
</comment>
<evidence type="ECO:0000313" key="1">
    <source>
        <dbReference type="EMBL" id="MUN28903.1"/>
    </source>
</evidence>
<dbReference type="OrthoDB" id="385970at2157"/>
<dbReference type="Proteomes" id="UP000470772">
    <property type="component" value="Unassembled WGS sequence"/>
</dbReference>
<dbReference type="EMBL" id="WGGD01000005">
    <property type="protein sequence ID" value="MUN28903.1"/>
    <property type="molecule type" value="Genomic_DNA"/>
</dbReference>
<keyword evidence="2" id="KW-1185">Reference proteome</keyword>
<organism evidence="1 2">
    <name type="scientific">Sulfuracidifex metallicus DSM 6482 = JCM 9184</name>
    <dbReference type="NCBI Taxonomy" id="523847"/>
    <lineage>
        <taxon>Archaea</taxon>
        <taxon>Thermoproteota</taxon>
        <taxon>Thermoprotei</taxon>
        <taxon>Sulfolobales</taxon>
        <taxon>Sulfolobaceae</taxon>
        <taxon>Sulfuracidifex</taxon>
    </lineage>
</organism>
<reference evidence="1 2" key="1">
    <citation type="submission" date="2019-10" db="EMBL/GenBank/DDBJ databases">
        <title>Sequencing and Assembly of Multiple Reported Metal-Biooxidizing Members of the Extremely Thermoacidophilic Archaeal Family Sulfolobaceae.</title>
        <authorList>
            <person name="Counts J.A."/>
            <person name="Kelly R.M."/>
        </authorList>
    </citation>
    <scope>NUCLEOTIDE SEQUENCE [LARGE SCALE GENOMIC DNA]</scope>
    <source>
        <strain evidence="1 2">DSM 6482</strain>
    </source>
</reference>